<dbReference type="NCBIfam" id="TIGR02197">
    <property type="entry name" value="heptose_epim"/>
    <property type="match status" value="1"/>
</dbReference>
<organism evidence="6 7">
    <name type="scientific">Caulobacter mirabilis</name>
    <dbReference type="NCBI Taxonomy" id="69666"/>
    <lineage>
        <taxon>Bacteria</taxon>
        <taxon>Pseudomonadati</taxon>
        <taxon>Pseudomonadota</taxon>
        <taxon>Alphaproteobacteria</taxon>
        <taxon>Caulobacterales</taxon>
        <taxon>Caulobacteraceae</taxon>
        <taxon>Caulobacter</taxon>
    </lineage>
</organism>
<protein>
    <recommendedName>
        <fullName evidence="4">ADP-L-glycero-D-manno-heptose-6-epimerase</fullName>
        <ecNumber evidence="4">5.1.3.20</ecNumber>
    </recommendedName>
    <alternativeName>
        <fullName evidence="4">ADP-L-glycero-beta-D-manno-heptose-6-epimerase</fullName>
        <shortName evidence="4">ADP-glyceromanno-heptose 6-epimerase</shortName>
        <shortName evidence="4">ADP-hep 6-epimerase</shortName>
        <shortName evidence="4">AGME</shortName>
    </alternativeName>
</protein>
<comment type="subunit">
    <text evidence="4">Homopentamer.</text>
</comment>
<feature type="binding site" evidence="4">
    <location>
        <begin position="79"/>
        <end position="83"/>
    </location>
    <ligand>
        <name>NADP(+)</name>
        <dbReference type="ChEBI" id="CHEBI:58349"/>
    </ligand>
</feature>
<feature type="domain" description="NAD-dependent epimerase/dehydratase" evidence="5">
    <location>
        <begin position="6"/>
        <end position="254"/>
    </location>
</feature>
<dbReference type="InterPro" id="IPR001509">
    <property type="entry name" value="Epimerase_deHydtase"/>
</dbReference>
<feature type="binding site" evidence="4">
    <location>
        <position position="198"/>
    </location>
    <ligand>
        <name>substrate</name>
    </ligand>
</feature>
<dbReference type="InterPro" id="IPR011912">
    <property type="entry name" value="Heptose_epim"/>
</dbReference>
<comment type="catalytic activity">
    <reaction evidence="4">
        <text>ADP-D-glycero-beta-D-manno-heptose = ADP-L-glycero-beta-D-manno-heptose</text>
        <dbReference type="Rhea" id="RHEA:17577"/>
        <dbReference type="ChEBI" id="CHEBI:59967"/>
        <dbReference type="ChEBI" id="CHEBI:61506"/>
        <dbReference type="EC" id="5.1.3.20"/>
    </reaction>
</comment>
<dbReference type="KEGG" id="cmb:CSW64_10600"/>
<gene>
    <name evidence="6" type="primary">rfaD</name>
    <name evidence="4" type="synonym">hldD</name>
    <name evidence="6" type="ORF">CSW64_10600</name>
</gene>
<feature type="binding site" evidence="4">
    <location>
        <position position="226"/>
    </location>
    <ligand>
        <name>substrate</name>
    </ligand>
</feature>
<keyword evidence="3 4" id="KW-0119">Carbohydrate metabolism</keyword>
<reference evidence="6 7" key="1">
    <citation type="submission" date="2017-10" db="EMBL/GenBank/DDBJ databases">
        <title>Genome sequence of Caulobacter mirabilis FWC38.</title>
        <authorList>
            <person name="Fiebig A."/>
            <person name="Crosson S."/>
        </authorList>
    </citation>
    <scope>NUCLEOTIDE SEQUENCE [LARGE SCALE GENOMIC DNA]</scope>
    <source>
        <strain evidence="6 7">FWC 38</strain>
    </source>
</reference>
<comment type="function">
    <text evidence="4">Catalyzes the interconversion between ADP-D-glycero-beta-D-manno-heptose and ADP-L-glycero-beta-D-manno-heptose via an epimerization at carbon 6 of the heptose.</text>
</comment>
<feature type="binding site" evidence="4">
    <location>
        <begin position="35"/>
        <end position="36"/>
    </location>
    <ligand>
        <name>NADP(+)</name>
        <dbReference type="ChEBI" id="CHEBI:58349"/>
    </ligand>
</feature>
<dbReference type="PANTHER" id="PTHR43103">
    <property type="entry name" value="NUCLEOSIDE-DIPHOSPHATE-SUGAR EPIMERASE"/>
    <property type="match status" value="1"/>
</dbReference>
<feature type="binding site" evidence="4">
    <location>
        <position position="180"/>
    </location>
    <ligand>
        <name>substrate</name>
    </ligand>
</feature>
<dbReference type="EC" id="5.1.3.20" evidence="4"/>
<keyword evidence="7" id="KW-1185">Reference proteome</keyword>
<dbReference type="HAMAP" id="MF_01601">
    <property type="entry name" value="Heptose_epimerase"/>
    <property type="match status" value="1"/>
</dbReference>
<dbReference type="CDD" id="cd05248">
    <property type="entry name" value="ADP_GME_SDR_e"/>
    <property type="match status" value="1"/>
</dbReference>
<feature type="binding site" evidence="4">
    <location>
        <position position="189"/>
    </location>
    <ligand>
        <name>NADP(+)</name>
        <dbReference type="ChEBI" id="CHEBI:58349"/>
    </ligand>
</feature>
<feature type="binding site" evidence="4">
    <location>
        <begin position="212"/>
        <end position="215"/>
    </location>
    <ligand>
        <name>substrate</name>
    </ligand>
</feature>
<feature type="binding site" evidence="4">
    <location>
        <position position="291"/>
    </location>
    <ligand>
        <name>substrate</name>
    </ligand>
</feature>
<evidence type="ECO:0000256" key="3">
    <source>
        <dbReference type="ARBA" id="ARBA00023277"/>
    </source>
</evidence>
<name>A0A2D2AXW1_9CAUL</name>
<evidence type="ECO:0000256" key="2">
    <source>
        <dbReference type="ARBA" id="ARBA00023235"/>
    </source>
</evidence>
<accession>A0A2D2AXW1</accession>
<dbReference type="GO" id="GO:0005975">
    <property type="term" value="P:carbohydrate metabolic process"/>
    <property type="evidence" value="ECO:0007669"/>
    <property type="project" value="UniProtKB-UniRule"/>
</dbReference>
<dbReference type="Gene3D" id="3.90.25.10">
    <property type="entry name" value="UDP-galactose 4-epimerase, domain 1"/>
    <property type="match status" value="1"/>
</dbReference>
<sequence length="333" mass="37855">MTRRIVFVTGGAGFIGSNIVAKLAEDPTLDLVVCDWLETAELGKWKNIAKHPVGDIVRPEHMFEWLEKRWQDVAMVIHMGAISSTTEPDADKIIENNFCLSRDLYRWCTDRQRRFIYASSAATYGDGVEGFDDRNDLDSLKGLRPLNAYGWSKSLFDLFAARQAARDYAPPQWVGLKFFNVYGPNEEHKASMKSVASQIWPKVKAGHTVQLFKSHNPDYEDGGQLRDFVYVRDVADVVQWLFDNPQVNGVFNLGSGRARSFKDMAEAVFHAAGKQPDIEYVPMPPAIRDKYQYFTQASMDRLREAGYPGQMTPLEDGITEYVQKYLNAADPYR</sequence>
<comment type="cofactor">
    <cofactor evidence="4">
        <name>NADP(+)</name>
        <dbReference type="ChEBI" id="CHEBI:58349"/>
    </cofactor>
    <text evidence="4">Binds 1 NADP(+) per subunit.</text>
</comment>
<proteinExistence type="inferred from homology"/>
<feature type="active site" description="Proton acceptor" evidence="4">
    <location>
        <position position="189"/>
    </location>
</feature>
<dbReference type="GO" id="GO:0008712">
    <property type="term" value="F:ADP-glyceromanno-heptose 6-epimerase activity"/>
    <property type="evidence" value="ECO:0007669"/>
    <property type="project" value="UniProtKB-UniRule"/>
</dbReference>
<feature type="binding site" evidence="4">
    <location>
        <begin position="14"/>
        <end position="15"/>
    </location>
    <ligand>
        <name>NADP(+)</name>
        <dbReference type="ChEBI" id="CHEBI:58349"/>
    </ligand>
</feature>
<evidence type="ECO:0000256" key="4">
    <source>
        <dbReference type="HAMAP-Rule" id="MF_01601"/>
    </source>
</evidence>
<dbReference type="EMBL" id="CP024201">
    <property type="protein sequence ID" value="ATQ42825.1"/>
    <property type="molecule type" value="Genomic_DNA"/>
</dbReference>
<dbReference type="AlphaFoldDB" id="A0A2D2AXW1"/>
<comment type="domain">
    <text evidence="4">Contains a large N-terminal NADP-binding domain, and a smaller C-terminal substrate-binding domain.</text>
</comment>
<feature type="binding site" evidence="4">
    <location>
        <position position="44"/>
    </location>
    <ligand>
        <name>NADP(+)</name>
        <dbReference type="ChEBI" id="CHEBI:58349"/>
    </ligand>
</feature>
<feature type="binding site" evidence="4">
    <location>
        <position position="96"/>
    </location>
    <ligand>
        <name>NADP(+)</name>
        <dbReference type="ChEBI" id="CHEBI:58349"/>
    </ligand>
</feature>
<evidence type="ECO:0000313" key="7">
    <source>
        <dbReference type="Proteomes" id="UP000228945"/>
    </source>
</evidence>
<feature type="binding site" evidence="4">
    <location>
        <position position="153"/>
    </location>
    <ligand>
        <name>NADP(+)</name>
        <dbReference type="ChEBI" id="CHEBI:58349"/>
    </ligand>
</feature>
<comment type="pathway">
    <text evidence="4">Nucleotide-sugar biosynthesis; ADP-L-glycero-beta-D-manno-heptose biosynthesis; ADP-L-glycero-beta-D-manno-heptose from D-glycero-beta-D-manno-heptose 7-phosphate: step 4/4.</text>
</comment>
<dbReference type="UniPathway" id="UPA00356">
    <property type="reaction ID" value="UER00440"/>
</dbReference>
<dbReference type="OrthoDB" id="9801785at2"/>
<dbReference type="Pfam" id="PF01370">
    <property type="entry name" value="Epimerase"/>
    <property type="match status" value="1"/>
</dbReference>
<comment type="similarity">
    <text evidence="4">Belongs to the NAD(P)-dependent epimerase/dehydratase family. HldD subfamily.</text>
</comment>
<keyword evidence="1 4" id="KW-0521">NADP</keyword>
<evidence type="ECO:0000259" key="5">
    <source>
        <dbReference type="Pfam" id="PF01370"/>
    </source>
</evidence>
<dbReference type="Gene3D" id="3.40.50.720">
    <property type="entry name" value="NAD(P)-binding Rossmann-like Domain"/>
    <property type="match status" value="1"/>
</dbReference>
<dbReference type="GO" id="GO:0050661">
    <property type="term" value="F:NADP binding"/>
    <property type="evidence" value="ECO:0007669"/>
    <property type="project" value="InterPro"/>
</dbReference>
<comment type="caution">
    <text evidence="4">Lacks conserved residue(s) required for the propagation of feature annotation.</text>
</comment>
<feature type="binding site" evidence="4">
    <location>
        <position position="181"/>
    </location>
    <ligand>
        <name>NADP(+)</name>
        <dbReference type="ChEBI" id="CHEBI:58349"/>
    </ligand>
</feature>
<feature type="binding site" evidence="4">
    <location>
        <position position="191"/>
    </location>
    <ligand>
        <name>substrate</name>
    </ligand>
</feature>
<evidence type="ECO:0000313" key="6">
    <source>
        <dbReference type="EMBL" id="ATQ42825.1"/>
    </source>
</evidence>
<dbReference type="Proteomes" id="UP000228945">
    <property type="component" value="Chromosome"/>
</dbReference>
<dbReference type="GO" id="GO:0097171">
    <property type="term" value="P:ADP-L-glycero-beta-D-manno-heptose biosynthetic process"/>
    <property type="evidence" value="ECO:0007669"/>
    <property type="project" value="UniProtKB-UniPathway"/>
</dbReference>
<keyword evidence="2 4" id="KW-0413">Isomerase</keyword>
<dbReference type="PANTHER" id="PTHR43103:SF3">
    <property type="entry name" value="ADP-L-GLYCERO-D-MANNO-HEPTOSE-6-EPIMERASE"/>
    <property type="match status" value="1"/>
</dbReference>
<evidence type="ECO:0000256" key="1">
    <source>
        <dbReference type="ARBA" id="ARBA00022857"/>
    </source>
</evidence>
<dbReference type="InterPro" id="IPR036291">
    <property type="entry name" value="NAD(P)-bd_dom_sf"/>
</dbReference>
<dbReference type="RefSeq" id="WP_099622078.1">
    <property type="nucleotide sequence ID" value="NZ_CP024201.1"/>
</dbReference>
<dbReference type="SUPFAM" id="SSF51735">
    <property type="entry name" value="NAD(P)-binding Rossmann-fold domains"/>
    <property type="match status" value="1"/>
</dbReference>
<feature type="active site" description="Proton acceptor" evidence="4">
    <location>
        <position position="149"/>
    </location>
</feature>